<reference evidence="1" key="1">
    <citation type="submission" date="2023-04" db="EMBL/GenBank/DDBJ databases">
        <title>Ambrosiozyma monospora NBRC 1965.</title>
        <authorList>
            <person name="Ichikawa N."/>
            <person name="Sato H."/>
            <person name="Tonouchi N."/>
        </authorList>
    </citation>
    <scope>NUCLEOTIDE SEQUENCE</scope>
    <source>
        <strain evidence="1">NBRC 1965</strain>
    </source>
</reference>
<protein>
    <submittedName>
        <fullName evidence="1">Unnamed protein product</fullName>
    </submittedName>
</protein>
<name>A0A9W7DKC5_AMBMO</name>
<dbReference type="EMBL" id="BSXU01002101">
    <property type="protein sequence ID" value="GMG34293.1"/>
    <property type="molecule type" value="Genomic_DNA"/>
</dbReference>
<dbReference type="AlphaFoldDB" id="A0A9W7DKC5"/>
<accession>A0A9W7DKC5</accession>
<evidence type="ECO:0000313" key="2">
    <source>
        <dbReference type="Proteomes" id="UP001165063"/>
    </source>
</evidence>
<dbReference type="Proteomes" id="UP001165063">
    <property type="component" value="Unassembled WGS sequence"/>
</dbReference>
<proteinExistence type="predicted"/>
<dbReference type="OrthoDB" id="1934719at2759"/>
<sequence length="95" mass="10727">MPLYVQEVVFPLQQSFVPNRSIHRTIQTTKVIASQTHQTPDSPNLVLMLDLTKAFDSLDLNYLRRVLNTINVPCLIAPTQNSGTDRILNGPMNHD</sequence>
<comment type="caution">
    <text evidence="1">The sequence shown here is derived from an EMBL/GenBank/DDBJ whole genome shotgun (WGS) entry which is preliminary data.</text>
</comment>
<keyword evidence="2" id="KW-1185">Reference proteome</keyword>
<evidence type="ECO:0000313" key="1">
    <source>
        <dbReference type="EMBL" id="GMG34293.1"/>
    </source>
</evidence>
<organism evidence="1 2">
    <name type="scientific">Ambrosiozyma monospora</name>
    <name type="common">Yeast</name>
    <name type="synonym">Endomycopsis monosporus</name>
    <dbReference type="NCBI Taxonomy" id="43982"/>
    <lineage>
        <taxon>Eukaryota</taxon>
        <taxon>Fungi</taxon>
        <taxon>Dikarya</taxon>
        <taxon>Ascomycota</taxon>
        <taxon>Saccharomycotina</taxon>
        <taxon>Pichiomycetes</taxon>
        <taxon>Pichiales</taxon>
        <taxon>Pichiaceae</taxon>
        <taxon>Ambrosiozyma</taxon>
    </lineage>
</organism>
<gene>
    <name evidence="1" type="ORF">Amon01_000439700</name>
</gene>